<evidence type="ECO:0000313" key="3">
    <source>
        <dbReference type="Proteomes" id="UP001182247"/>
    </source>
</evidence>
<gene>
    <name evidence="2" type="ORF">OSC06_12435</name>
</gene>
<feature type="signal peptide" evidence="1">
    <location>
        <begin position="1"/>
        <end position="35"/>
    </location>
</feature>
<evidence type="ECO:0000256" key="1">
    <source>
        <dbReference type="SAM" id="SignalP"/>
    </source>
</evidence>
<dbReference type="EMBL" id="JAPKIY010000017">
    <property type="protein sequence ID" value="MDS0898784.1"/>
    <property type="molecule type" value="Genomic_DNA"/>
</dbReference>
<dbReference type="Proteomes" id="UP001182247">
    <property type="component" value="Unassembled WGS sequence"/>
</dbReference>
<protein>
    <submittedName>
        <fullName evidence="2">Uncharacterized protein</fullName>
    </submittedName>
</protein>
<keyword evidence="1" id="KW-0732">Signal</keyword>
<proteinExistence type="predicted"/>
<name>A0AAE4JRZ0_MORMO</name>
<evidence type="ECO:0000313" key="2">
    <source>
        <dbReference type="EMBL" id="MDS0898784.1"/>
    </source>
</evidence>
<dbReference type="RefSeq" id="WP_240636299.1">
    <property type="nucleotide sequence ID" value="NZ_ABGYJJ040000001.1"/>
</dbReference>
<comment type="caution">
    <text evidence="2">The sequence shown here is derived from an EMBL/GenBank/DDBJ whole genome shotgun (WGS) entry which is preliminary data.</text>
</comment>
<feature type="chain" id="PRO_5041907886" evidence="1">
    <location>
        <begin position="36"/>
        <end position="190"/>
    </location>
</feature>
<dbReference type="AlphaFoldDB" id="A0AAE4JRZ0"/>
<reference evidence="2" key="1">
    <citation type="submission" date="2023-02" db="EMBL/GenBank/DDBJ databases">
        <title>Detection, antimicrobial susceptibility and genomic characterization of NDM-producing species of Morganellaceae, Yersiniaceae, and Enterobacteriaceae other than Klebsiella.</title>
        <authorList>
            <person name="Camargo C.H."/>
            <person name="Sacchi C.T."/>
            <person name="Campos K.R."/>
        </authorList>
    </citation>
    <scope>NUCLEOTIDE SEQUENCE</scope>
    <source>
        <strain evidence="2">1189_21</strain>
    </source>
</reference>
<organism evidence="2 3">
    <name type="scientific">Morganella morganii</name>
    <name type="common">Proteus morganii</name>
    <dbReference type="NCBI Taxonomy" id="582"/>
    <lineage>
        <taxon>Bacteria</taxon>
        <taxon>Pseudomonadati</taxon>
        <taxon>Pseudomonadota</taxon>
        <taxon>Gammaproteobacteria</taxon>
        <taxon>Enterobacterales</taxon>
        <taxon>Morganellaceae</taxon>
        <taxon>Morganella</taxon>
    </lineage>
</organism>
<sequence>MINLKKRQSIKGYFCIMKQLFSVLFLWSISLSASADTGPAVLRSPPDAANAKLVISSLRQAKITPDNPLFSEFNDLAFDAMHNKNYTSAIKFFSENMLRYPSPQMIINYTDANLMMLTDNKNTPGSCAPSGEDLQTALRYYHSALLTDNTVNLLSCDERKNLTEKITCLEAFQKTPAPAEFRCRILHPGS</sequence>
<accession>A0AAE4JRZ0</accession>